<dbReference type="PRINTS" id="PR00385">
    <property type="entry name" value="P450"/>
</dbReference>
<name>A0AAD8P3V2_TARER</name>
<dbReference type="InterPro" id="IPR036396">
    <property type="entry name" value="Cyt_P450_sf"/>
</dbReference>
<accession>A0AAD8P3V2</accession>
<keyword evidence="7" id="KW-0503">Monooxygenase</keyword>
<dbReference type="Proteomes" id="UP001229421">
    <property type="component" value="Unassembled WGS sequence"/>
</dbReference>
<dbReference type="Gene3D" id="1.10.630.10">
    <property type="entry name" value="Cytochrome P450"/>
    <property type="match status" value="1"/>
</dbReference>
<dbReference type="EMBL" id="JAUHHV010000002">
    <property type="protein sequence ID" value="KAK1432438.1"/>
    <property type="molecule type" value="Genomic_DNA"/>
</dbReference>
<dbReference type="PROSITE" id="PS00086">
    <property type="entry name" value="CYTOCHROME_P450"/>
    <property type="match status" value="1"/>
</dbReference>
<comment type="caution">
    <text evidence="8">The sequence shown here is derived from an EMBL/GenBank/DDBJ whole genome shotgun (WGS) entry which is preliminary data.</text>
</comment>
<keyword evidence="3 6" id="KW-0479">Metal-binding</keyword>
<comment type="cofactor">
    <cofactor evidence="1 6">
        <name>heme</name>
        <dbReference type="ChEBI" id="CHEBI:30413"/>
    </cofactor>
</comment>
<keyword evidence="4 7" id="KW-0560">Oxidoreductase</keyword>
<evidence type="ECO:0000256" key="7">
    <source>
        <dbReference type="RuleBase" id="RU000461"/>
    </source>
</evidence>
<feature type="binding site" description="axial binding residue" evidence="6">
    <location>
        <position position="453"/>
    </location>
    <ligand>
        <name>heme</name>
        <dbReference type="ChEBI" id="CHEBI:30413"/>
    </ligand>
    <ligandPart>
        <name>Fe</name>
        <dbReference type="ChEBI" id="CHEBI:18248"/>
    </ligandPart>
</feature>
<dbReference type="InterPro" id="IPR002403">
    <property type="entry name" value="Cyt_P450_E_grp-IV"/>
</dbReference>
<evidence type="ECO:0000256" key="4">
    <source>
        <dbReference type="ARBA" id="ARBA00023002"/>
    </source>
</evidence>
<keyword evidence="9" id="KW-1185">Reference proteome</keyword>
<evidence type="ECO:0000313" key="9">
    <source>
        <dbReference type="Proteomes" id="UP001229421"/>
    </source>
</evidence>
<dbReference type="SUPFAM" id="SSF48264">
    <property type="entry name" value="Cytochrome P450"/>
    <property type="match status" value="1"/>
</dbReference>
<dbReference type="GO" id="GO:0020037">
    <property type="term" value="F:heme binding"/>
    <property type="evidence" value="ECO:0007669"/>
    <property type="project" value="InterPro"/>
</dbReference>
<dbReference type="AlphaFoldDB" id="A0AAD8P3V2"/>
<evidence type="ECO:0000256" key="3">
    <source>
        <dbReference type="ARBA" id="ARBA00022723"/>
    </source>
</evidence>
<reference evidence="8" key="1">
    <citation type="journal article" date="2023" name="bioRxiv">
        <title>Improved chromosome-level genome assembly for marigold (Tagetes erecta).</title>
        <authorList>
            <person name="Jiang F."/>
            <person name="Yuan L."/>
            <person name="Wang S."/>
            <person name="Wang H."/>
            <person name="Xu D."/>
            <person name="Wang A."/>
            <person name="Fan W."/>
        </authorList>
    </citation>
    <scope>NUCLEOTIDE SEQUENCE</scope>
    <source>
        <strain evidence="8">WSJ</strain>
        <tissue evidence="8">Leaf</tissue>
    </source>
</reference>
<evidence type="ECO:0000313" key="8">
    <source>
        <dbReference type="EMBL" id="KAK1432438.1"/>
    </source>
</evidence>
<comment type="similarity">
    <text evidence="2 7">Belongs to the cytochrome P450 family.</text>
</comment>
<evidence type="ECO:0000256" key="2">
    <source>
        <dbReference type="ARBA" id="ARBA00010617"/>
    </source>
</evidence>
<evidence type="ECO:0008006" key="10">
    <source>
        <dbReference type="Google" id="ProtNLM"/>
    </source>
</evidence>
<evidence type="ECO:0000256" key="5">
    <source>
        <dbReference type="ARBA" id="ARBA00023004"/>
    </source>
</evidence>
<dbReference type="GO" id="GO:0005506">
    <property type="term" value="F:iron ion binding"/>
    <property type="evidence" value="ECO:0007669"/>
    <property type="project" value="InterPro"/>
</dbReference>
<gene>
    <name evidence="8" type="ORF">QVD17_09334</name>
</gene>
<proteinExistence type="inferred from homology"/>
<dbReference type="PRINTS" id="PR00465">
    <property type="entry name" value="EP450IV"/>
</dbReference>
<protein>
    <recommendedName>
        <fullName evidence="10">Cytochrome P450</fullName>
    </recommendedName>
</protein>
<dbReference type="GO" id="GO:0006629">
    <property type="term" value="P:lipid metabolic process"/>
    <property type="evidence" value="ECO:0007669"/>
    <property type="project" value="UniProtKB-ARBA"/>
</dbReference>
<sequence>MIFPFGFFELILAAICYISFSLFRQRHRIVYDWPLLGMLPSLALHVQRIHERCEEVLRETGGTFLFKGPWFMHMDMLGTVDPSNVHHIMSSNFFNFPKGNEFREIFEVLGDGIFNSDYDLWRTHRKITNALINNQRFIRFLARMNYEKLAKGLIPVLNHVGLKGEVVDMQDVFQRLTFDTTCMFVTGYDPGCLSVEFKDVPFSRAMDEAEEVIFARHVIPKSVWKLQRWLGIGKEKRLKHASDTLDNVIAGLITRKRKDLSRGVVSGDDANGVDMLTSLITDQESYSDGFKQDDKFLRDIILNLMIAGRDTTSSSLTWFLWLVVSHPSVEKKIRDEINAVIPEPRLERLRIFEAEETNKLVYLHAAFCEALRLYPPVPFQHKAPVKPDVLPSGHHVDPNMKILFSLYAMGRMETIWGEDSCEFKPERWITDKNMIRHEPSYKFLSFNAGPRTCVGRQVAFTQMKAVGATILHNYNFEVVAGHIVAPNVSIILYMKHGLKVRVTPRWP</sequence>
<evidence type="ECO:0000256" key="1">
    <source>
        <dbReference type="ARBA" id="ARBA00001971"/>
    </source>
</evidence>
<dbReference type="Pfam" id="PF00067">
    <property type="entry name" value="p450"/>
    <property type="match status" value="1"/>
</dbReference>
<dbReference type="InterPro" id="IPR001128">
    <property type="entry name" value="Cyt_P450"/>
</dbReference>
<dbReference type="InterPro" id="IPR017972">
    <property type="entry name" value="Cyt_P450_CS"/>
</dbReference>
<evidence type="ECO:0000256" key="6">
    <source>
        <dbReference type="PIRSR" id="PIRSR602403-1"/>
    </source>
</evidence>
<dbReference type="CDD" id="cd11064">
    <property type="entry name" value="CYP86A"/>
    <property type="match status" value="1"/>
</dbReference>
<keyword evidence="5 6" id="KW-0408">Iron</keyword>
<dbReference type="GO" id="GO:0016705">
    <property type="term" value="F:oxidoreductase activity, acting on paired donors, with incorporation or reduction of molecular oxygen"/>
    <property type="evidence" value="ECO:0007669"/>
    <property type="project" value="InterPro"/>
</dbReference>
<dbReference type="PANTHER" id="PTHR24296">
    <property type="entry name" value="CYTOCHROME P450"/>
    <property type="match status" value="1"/>
</dbReference>
<organism evidence="8 9">
    <name type="scientific">Tagetes erecta</name>
    <name type="common">African marigold</name>
    <dbReference type="NCBI Taxonomy" id="13708"/>
    <lineage>
        <taxon>Eukaryota</taxon>
        <taxon>Viridiplantae</taxon>
        <taxon>Streptophyta</taxon>
        <taxon>Embryophyta</taxon>
        <taxon>Tracheophyta</taxon>
        <taxon>Spermatophyta</taxon>
        <taxon>Magnoliopsida</taxon>
        <taxon>eudicotyledons</taxon>
        <taxon>Gunneridae</taxon>
        <taxon>Pentapetalae</taxon>
        <taxon>asterids</taxon>
        <taxon>campanulids</taxon>
        <taxon>Asterales</taxon>
        <taxon>Asteraceae</taxon>
        <taxon>Asteroideae</taxon>
        <taxon>Heliantheae alliance</taxon>
        <taxon>Tageteae</taxon>
        <taxon>Tagetes</taxon>
    </lineage>
</organism>
<dbReference type="GO" id="GO:0004497">
    <property type="term" value="F:monooxygenase activity"/>
    <property type="evidence" value="ECO:0007669"/>
    <property type="project" value="UniProtKB-KW"/>
</dbReference>
<keyword evidence="6 7" id="KW-0349">Heme</keyword>